<proteinExistence type="predicted"/>
<evidence type="ECO:0000256" key="5">
    <source>
        <dbReference type="ARBA" id="ARBA00022737"/>
    </source>
</evidence>
<keyword evidence="6" id="KW-0833">Ubl conjugation pathway</keyword>
<comment type="pathway">
    <text evidence="2">Protein modification; protein ubiquitination.</text>
</comment>
<dbReference type="CDD" id="cd16664">
    <property type="entry name" value="RING-Ubox_PUB"/>
    <property type="match status" value="1"/>
</dbReference>
<dbReference type="GO" id="GO:0016567">
    <property type="term" value="P:protein ubiquitination"/>
    <property type="evidence" value="ECO:0007669"/>
    <property type="project" value="UniProtKB-UniPathway"/>
</dbReference>
<keyword evidence="5" id="KW-0677">Repeat</keyword>
<evidence type="ECO:0000256" key="3">
    <source>
        <dbReference type="ARBA" id="ARBA00012483"/>
    </source>
</evidence>
<dbReference type="InterPro" id="IPR045210">
    <property type="entry name" value="RING-Ubox_PUB"/>
</dbReference>
<evidence type="ECO:0000256" key="6">
    <source>
        <dbReference type="ARBA" id="ARBA00022786"/>
    </source>
</evidence>
<dbReference type="InterPro" id="IPR003613">
    <property type="entry name" value="Ubox_domain"/>
</dbReference>
<comment type="catalytic activity">
    <reaction evidence="1">
        <text>S-ubiquitinyl-[E2 ubiquitin-conjugating enzyme]-L-cysteine + [acceptor protein]-L-lysine = [E2 ubiquitin-conjugating enzyme]-L-cysteine + N(6)-ubiquitinyl-[acceptor protein]-L-lysine.</text>
        <dbReference type="EC" id="2.3.2.27"/>
    </reaction>
</comment>
<evidence type="ECO:0000313" key="9">
    <source>
        <dbReference type="Proteomes" id="UP000554482"/>
    </source>
</evidence>
<dbReference type="Gene3D" id="3.30.40.10">
    <property type="entry name" value="Zinc/RING finger domain, C3HC4 (zinc finger)"/>
    <property type="match status" value="1"/>
</dbReference>
<organism evidence="8 9">
    <name type="scientific">Thalictrum thalictroides</name>
    <name type="common">Rue-anemone</name>
    <name type="synonym">Anemone thalictroides</name>
    <dbReference type="NCBI Taxonomy" id="46969"/>
    <lineage>
        <taxon>Eukaryota</taxon>
        <taxon>Viridiplantae</taxon>
        <taxon>Streptophyta</taxon>
        <taxon>Embryophyta</taxon>
        <taxon>Tracheophyta</taxon>
        <taxon>Spermatophyta</taxon>
        <taxon>Magnoliopsida</taxon>
        <taxon>Ranunculales</taxon>
        <taxon>Ranunculaceae</taxon>
        <taxon>Thalictroideae</taxon>
        <taxon>Thalictrum</taxon>
    </lineage>
</organism>
<dbReference type="SUPFAM" id="SSF48371">
    <property type="entry name" value="ARM repeat"/>
    <property type="match status" value="1"/>
</dbReference>
<evidence type="ECO:0000256" key="1">
    <source>
        <dbReference type="ARBA" id="ARBA00000900"/>
    </source>
</evidence>
<keyword evidence="9" id="KW-1185">Reference proteome</keyword>
<protein>
    <recommendedName>
        <fullName evidence="3">RING-type E3 ubiquitin transferase</fullName>
        <ecNumber evidence="3">2.3.2.27</ecNumber>
    </recommendedName>
</protein>
<dbReference type="PROSITE" id="PS51698">
    <property type="entry name" value="U_BOX"/>
    <property type="match status" value="1"/>
</dbReference>
<dbReference type="PANTHER" id="PTHR23315:SF253">
    <property type="entry name" value="U-BOX DOMAIN-CONTAINING PROTEIN 9"/>
    <property type="match status" value="1"/>
</dbReference>
<dbReference type="Proteomes" id="UP000554482">
    <property type="component" value="Unassembled WGS sequence"/>
</dbReference>
<comment type="caution">
    <text evidence="8">The sequence shown here is derived from an EMBL/GenBank/DDBJ whole genome shotgun (WGS) entry which is preliminary data.</text>
</comment>
<dbReference type="PANTHER" id="PTHR23315">
    <property type="entry name" value="U BOX DOMAIN-CONTAINING"/>
    <property type="match status" value="1"/>
</dbReference>
<dbReference type="FunFam" id="3.30.40.10:FF:000114">
    <property type="entry name" value="RING-type E3 ubiquitin transferase"/>
    <property type="match status" value="1"/>
</dbReference>
<dbReference type="EC" id="2.3.2.27" evidence="3"/>
<dbReference type="InterPro" id="IPR011989">
    <property type="entry name" value="ARM-like"/>
</dbReference>
<keyword evidence="4" id="KW-0808">Transferase</keyword>
<dbReference type="SMART" id="SM00504">
    <property type="entry name" value="Ubox"/>
    <property type="match status" value="1"/>
</dbReference>
<dbReference type="FunFam" id="1.25.10.10:FF:000330">
    <property type="entry name" value="RING-type E3 ubiquitin transferase"/>
    <property type="match status" value="1"/>
</dbReference>
<dbReference type="GO" id="GO:0061630">
    <property type="term" value="F:ubiquitin protein ligase activity"/>
    <property type="evidence" value="ECO:0007669"/>
    <property type="project" value="UniProtKB-EC"/>
</dbReference>
<dbReference type="AlphaFoldDB" id="A0A7J6V626"/>
<feature type="domain" description="U-box" evidence="7">
    <location>
        <begin position="64"/>
        <end position="138"/>
    </location>
</feature>
<accession>A0A7J6V626</accession>
<dbReference type="SUPFAM" id="SSF57850">
    <property type="entry name" value="RING/U-box"/>
    <property type="match status" value="1"/>
</dbReference>
<dbReference type="EMBL" id="JABWDY010038202">
    <property type="protein sequence ID" value="KAF5179872.1"/>
    <property type="molecule type" value="Genomic_DNA"/>
</dbReference>
<name>A0A7J6V626_THATH</name>
<evidence type="ECO:0000259" key="7">
    <source>
        <dbReference type="PROSITE" id="PS51698"/>
    </source>
</evidence>
<dbReference type="OrthoDB" id="7537227at2759"/>
<dbReference type="SMART" id="SM00185">
    <property type="entry name" value="ARM"/>
    <property type="match status" value="2"/>
</dbReference>
<dbReference type="InterPro" id="IPR000225">
    <property type="entry name" value="Armadillo"/>
</dbReference>
<sequence length="448" mass="50152">MAKTGVFESDAVVMIKVTELKKELERLVKAIVIDEEDFCKEEVFDRGVETMLALKDWKFKKSLKFPQHFRCPISNELMIDPVIVATGQTYERQFIQAWLDAGFRTCPQTQQVLSHTNLIPNNLVQDMISQWCKDRGIELPKPVQSTHDQCITKGEKECFDSLIKKVVSPSLPEQKLAAKELRSLTKRMPSFRTLFGENRDAIPKLLLPLSMCRADFHPDLQEDLITTVLNLSILDENKKLVAETSEAIPLLIESLTTGTLETRTNAAAALFTLSALDSNKSIIGLAGALKPLIDLLEEGHQLAMKDAASAIFNLCIIHENKARAVRDGAIKVIMHKIKDRVHVDELLAILAILSGHQKAVEEMSELGAVSCLLSIIRENTCGRSKENSIAILYSISYNDRSKLREIREEENVNGTISQLTQNGTSRARRKANGILERLNRTAMPTHTA</sequence>
<dbReference type="Gene3D" id="1.25.10.10">
    <property type="entry name" value="Leucine-rich Repeat Variant"/>
    <property type="match status" value="2"/>
</dbReference>
<reference evidence="8 9" key="1">
    <citation type="submission" date="2020-06" db="EMBL/GenBank/DDBJ databases">
        <title>Transcriptomic and genomic resources for Thalictrum thalictroides and T. hernandezii: Facilitating candidate gene discovery in an emerging model plant lineage.</title>
        <authorList>
            <person name="Arias T."/>
            <person name="Riano-Pachon D.M."/>
            <person name="Di Stilio V.S."/>
        </authorList>
    </citation>
    <scope>NUCLEOTIDE SEQUENCE [LARGE SCALE GENOMIC DNA]</scope>
    <source>
        <strain evidence="9">cv. WT478/WT964</strain>
        <tissue evidence="8">Leaves</tissue>
    </source>
</reference>
<dbReference type="InterPro" id="IPR013083">
    <property type="entry name" value="Znf_RING/FYVE/PHD"/>
</dbReference>
<evidence type="ECO:0000313" key="8">
    <source>
        <dbReference type="EMBL" id="KAF5179872.1"/>
    </source>
</evidence>
<dbReference type="InterPro" id="IPR016024">
    <property type="entry name" value="ARM-type_fold"/>
</dbReference>
<evidence type="ECO:0000256" key="2">
    <source>
        <dbReference type="ARBA" id="ARBA00004906"/>
    </source>
</evidence>
<dbReference type="UniPathway" id="UPA00143"/>
<evidence type="ECO:0000256" key="4">
    <source>
        <dbReference type="ARBA" id="ARBA00022679"/>
    </source>
</evidence>
<dbReference type="Pfam" id="PF04564">
    <property type="entry name" value="U-box"/>
    <property type="match status" value="1"/>
</dbReference>
<gene>
    <name evidence="8" type="ORF">FRX31_030539</name>
</gene>